<evidence type="ECO:0000256" key="2">
    <source>
        <dbReference type="ARBA" id="ARBA00022692"/>
    </source>
</evidence>
<keyword evidence="3 5" id="KW-1133">Transmembrane helix</keyword>
<evidence type="ECO:0000256" key="1">
    <source>
        <dbReference type="ARBA" id="ARBA00004141"/>
    </source>
</evidence>
<dbReference type="SUPFAM" id="SSF52540">
    <property type="entry name" value="P-loop containing nucleoside triphosphate hydrolases"/>
    <property type="match status" value="1"/>
</dbReference>
<dbReference type="GO" id="GO:0016020">
    <property type="term" value="C:membrane"/>
    <property type="evidence" value="ECO:0007669"/>
    <property type="project" value="UniProtKB-SubCell"/>
</dbReference>
<dbReference type="SUPFAM" id="SSF90123">
    <property type="entry name" value="ABC transporter transmembrane region"/>
    <property type="match status" value="1"/>
</dbReference>
<dbReference type="InterPro" id="IPR027417">
    <property type="entry name" value="P-loop_NTPase"/>
</dbReference>
<feature type="domain" description="ABC transmembrane type-1" evidence="6">
    <location>
        <begin position="1"/>
        <end position="113"/>
    </location>
</feature>
<proteinExistence type="predicted"/>
<keyword evidence="4 5" id="KW-0472">Membrane</keyword>
<comment type="caution">
    <text evidence="7">The sequence shown here is derived from an EMBL/GenBank/DDBJ whole genome shotgun (WGS) entry which is preliminary data.</text>
</comment>
<keyword evidence="2 5" id="KW-0812">Transmembrane</keyword>
<evidence type="ECO:0000313" key="7">
    <source>
        <dbReference type="EMBL" id="GAG05415.1"/>
    </source>
</evidence>
<dbReference type="Pfam" id="PF00664">
    <property type="entry name" value="ABC_membrane"/>
    <property type="match status" value="1"/>
</dbReference>
<dbReference type="EMBL" id="BARS01024226">
    <property type="protein sequence ID" value="GAG05415.1"/>
    <property type="molecule type" value="Genomic_DNA"/>
</dbReference>
<dbReference type="Pfam" id="PF00005">
    <property type="entry name" value="ABC_tran"/>
    <property type="match status" value="1"/>
</dbReference>
<comment type="subcellular location">
    <subcellularLocation>
        <location evidence="1">Membrane</location>
        <topology evidence="1">Multi-pass membrane protein</topology>
    </subcellularLocation>
</comment>
<dbReference type="GO" id="GO:0034040">
    <property type="term" value="F:ATPase-coupled lipid transmembrane transporter activity"/>
    <property type="evidence" value="ECO:0007669"/>
    <property type="project" value="TreeGrafter"/>
</dbReference>
<feature type="non-terminal residue" evidence="7">
    <location>
        <position position="269"/>
    </location>
</feature>
<dbReference type="GO" id="GO:0140359">
    <property type="term" value="F:ABC-type transporter activity"/>
    <property type="evidence" value="ECO:0007669"/>
    <property type="project" value="InterPro"/>
</dbReference>
<feature type="non-terminal residue" evidence="7">
    <location>
        <position position="1"/>
    </location>
</feature>
<evidence type="ECO:0000256" key="4">
    <source>
        <dbReference type="ARBA" id="ARBA00023136"/>
    </source>
</evidence>
<dbReference type="AlphaFoldDB" id="X0UII1"/>
<accession>X0UII1</accession>
<name>X0UII1_9ZZZZ</name>
<feature type="transmembrane region" description="Helical" evidence="5">
    <location>
        <begin position="124"/>
        <end position="146"/>
    </location>
</feature>
<reference evidence="7" key="1">
    <citation type="journal article" date="2014" name="Front. Microbiol.">
        <title>High frequency of phylogenetically diverse reductive dehalogenase-homologous genes in deep subseafloor sedimentary metagenomes.</title>
        <authorList>
            <person name="Kawai M."/>
            <person name="Futagami T."/>
            <person name="Toyoda A."/>
            <person name="Takaki Y."/>
            <person name="Nishi S."/>
            <person name="Hori S."/>
            <person name="Arai W."/>
            <person name="Tsubouchi T."/>
            <person name="Morono Y."/>
            <person name="Uchiyama I."/>
            <person name="Ito T."/>
            <person name="Fujiyama A."/>
            <person name="Inagaki F."/>
            <person name="Takami H."/>
        </authorList>
    </citation>
    <scope>NUCLEOTIDE SEQUENCE</scope>
    <source>
        <strain evidence="7">Expedition CK06-06</strain>
    </source>
</reference>
<dbReference type="Gene3D" id="1.20.1560.10">
    <property type="entry name" value="ABC transporter type 1, transmembrane domain"/>
    <property type="match status" value="1"/>
</dbReference>
<dbReference type="Gene3D" id="3.40.50.300">
    <property type="entry name" value="P-loop containing nucleotide triphosphate hydrolases"/>
    <property type="match status" value="1"/>
</dbReference>
<feature type="transmembrane region" description="Helical" evidence="5">
    <location>
        <begin position="93"/>
        <end position="112"/>
    </location>
</feature>
<dbReference type="PANTHER" id="PTHR24221">
    <property type="entry name" value="ATP-BINDING CASSETTE SUB-FAMILY B"/>
    <property type="match status" value="1"/>
</dbReference>
<organism evidence="7">
    <name type="scientific">marine sediment metagenome</name>
    <dbReference type="NCBI Taxonomy" id="412755"/>
    <lineage>
        <taxon>unclassified sequences</taxon>
        <taxon>metagenomes</taxon>
        <taxon>ecological metagenomes</taxon>
    </lineage>
</organism>
<dbReference type="PANTHER" id="PTHR24221:SF654">
    <property type="entry name" value="ATP-BINDING CASSETTE SUB-FAMILY B MEMBER 6"/>
    <property type="match status" value="1"/>
</dbReference>
<dbReference type="PROSITE" id="PS50929">
    <property type="entry name" value="ABC_TM1F"/>
    <property type="match status" value="1"/>
</dbReference>
<dbReference type="InterPro" id="IPR039421">
    <property type="entry name" value="Type_1_exporter"/>
</dbReference>
<dbReference type="GO" id="GO:0005524">
    <property type="term" value="F:ATP binding"/>
    <property type="evidence" value="ECO:0007669"/>
    <property type="project" value="InterPro"/>
</dbReference>
<dbReference type="GO" id="GO:0016887">
    <property type="term" value="F:ATP hydrolysis activity"/>
    <property type="evidence" value="ECO:0007669"/>
    <property type="project" value="InterPro"/>
</dbReference>
<evidence type="ECO:0000256" key="5">
    <source>
        <dbReference type="SAM" id="Phobius"/>
    </source>
</evidence>
<evidence type="ECO:0000259" key="6">
    <source>
        <dbReference type="PROSITE" id="PS50929"/>
    </source>
</evidence>
<dbReference type="InterPro" id="IPR011527">
    <property type="entry name" value="ABC1_TM_dom"/>
</dbReference>
<dbReference type="InterPro" id="IPR003439">
    <property type="entry name" value="ABC_transporter-like_ATP-bd"/>
</dbReference>
<dbReference type="InterPro" id="IPR036640">
    <property type="entry name" value="ABC1_TM_sf"/>
</dbReference>
<protein>
    <recommendedName>
        <fullName evidence="6">ABC transmembrane type-1 domain-containing protein</fullName>
    </recommendedName>
</protein>
<gene>
    <name evidence="7" type="ORF">S01H1_38480</name>
</gene>
<evidence type="ECO:0000256" key="3">
    <source>
        <dbReference type="ARBA" id="ARBA00022989"/>
    </source>
</evidence>
<sequence>CIISIKVAVVFTVLMLVTTIVSLVLSKVKIYAASQEHAELQKQSYSIVSEIIAGIRQVKVFLAEEFFKKRFSNAVIKKAYIYAKNATLGQSPIPVMQTIILLGIVLALFFATRNRENIQELLPIISVFGAAMYRISVSIAGINGSFMQIAHLLPSVNIVSDSIRADISYKKLLEIDCFNNIRFENISFSYPKKEFCLFDININFEKGKFYGIVGLSGSGKSTLVDLIIKFYSPQNGKILIDGKNLEEIDIHSWLKQIGLISQETFIFNA</sequence>
<feature type="transmembrane region" description="Helical" evidence="5">
    <location>
        <begin position="7"/>
        <end position="25"/>
    </location>
</feature>